<comment type="caution">
    <text evidence="1">The sequence shown here is derived from an EMBL/GenBank/DDBJ whole genome shotgun (WGS) entry which is preliminary data.</text>
</comment>
<keyword evidence="1" id="KW-0378">Hydrolase</keyword>
<dbReference type="GO" id="GO:0016787">
    <property type="term" value="F:hydrolase activity"/>
    <property type="evidence" value="ECO:0007669"/>
    <property type="project" value="UniProtKB-KW"/>
</dbReference>
<dbReference type="Proteomes" id="UP001623349">
    <property type="component" value="Unassembled WGS sequence"/>
</dbReference>
<gene>
    <name evidence="1" type="ORF">APTSU1_001862500</name>
</gene>
<protein>
    <submittedName>
        <fullName evidence="1">Palmitoyl-protein hydrolase 1</fullName>
    </submittedName>
</protein>
<reference evidence="1 2" key="1">
    <citation type="submission" date="2024-08" db="EMBL/GenBank/DDBJ databases">
        <title>The draft genome of Apodemus speciosus.</title>
        <authorList>
            <person name="Nabeshima K."/>
            <person name="Suzuki S."/>
            <person name="Onuma M."/>
        </authorList>
    </citation>
    <scope>NUCLEOTIDE SEQUENCE [LARGE SCALE GENOMIC DNA]</scope>
    <source>
        <strain evidence="1">IB14-021</strain>
    </source>
</reference>
<organism evidence="1 2">
    <name type="scientific">Apodemus speciosus</name>
    <name type="common">Large Japanese field mouse</name>
    <dbReference type="NCBI Taxonomy" id="105296"/>
    <lineage>
        <taxon>Eukaryota</taxon>
        <taxon>Metazoa</taxon>
        <taxon>Chordata</taxon>
        <taxon>Craniata</taxon>
        <taxon>Vertebrata</taxon>
        <taxon>Euteleostomi</taxon>
        <taxon>Mammalia</taxon>
        <taxon>Eutheria</taxon>
        <taxon>Euarchontoglires</taxon>
        <taxon>Glires</taxon>
        <taxon>Rodentia</taxon>
        <taxon>Myomorpha</taxon>
        <taxon>Muroidea</taxon>
        <taxon>Muridae</taxon>
        <taxon>Murinae</taxon>
        <taxon>Apodemus</taxon>
    </lineage>
</organism>
<sequence length="218" mass="25111">MSTIKNYIKKIPEIRILPLEMEKTMMKDVEKFVLHFKSYVCTTVTKEPKCQHSNFVLVFSETAQFIRETFSTGDTEILLQVEKRRDKVLVLDYEKDFMQNENDTGLSLFSYVCETLAMDSEMKNGYILVSFPEGFQFLNEVARECPAPPTKELFSVFKRKFTRKPEATCPAIENSREFSQDKPRADTTIVNTAVLCSNFGLLRHNLTAKGQSCLQRTA</sequence>
<evidence type="ECO:0000313" key="2">
    <source>
        <dbReference type="Proteomes" id="UP001623349"/>
    </source>
</evidence>
<evidence type="ECO:0000313" key="1">
    <source>
        <dbReference type="EMBL" id="GAB1303379.1"/>
    </source>
</evidence>
<keyword evidence="2" id="KW-1185">Reference proteome</keyword>
<proteinExistence type="predicted"/>
<accession>A0ABQ0FVW7</accession>
<dbReference type="EMBL" id="BAAFST010000260">
    <property type="protein sequence ID" value="GAB1303379.1"/>
    <property type="molecule type" value="Genomic_DNA"/>
</dbReference>
<name>A0ABQ0FVW7_APOSI</name>